<evidence type="ECO:0000259" key="2">
    <source>
        <dbReference type="PROSITE" id="PS50125"/>
    </source>
</evidence>
<dbReference type="InterPro" id="IPR001054">
    <property type="entry name" value="A/G_cyclase"/>
</dbReference>
<feature type="transmembrane region" description="Helical" evidence="1">
    <location>
        <begin position="342"/>
        <end position="363"/>
    </location>
</feature>
<organism evidence="3 4">
    <name type="scientific">Giesbergeria sinuosa</name>
    <dbReference type="NCBI Taxonomy" id="80883"/>
    <lineage>
        <taxon>Bacteria</taxon>
        <taxon>Pseudomonadati</taxon>
        <taxon>Pseudomonadota</taxon>
        <taxon>Betaproteobacteria</taxon>
        <taxon>Burkholderiales</taxon>
        <taxon>Comamonadaceae</taxon>
        <taxon>Giesbergeria</taxon>
    </lineage>
</organism>
<dbReference type="SMART" id="SM00044">
    <property type="entry name" value="CYCc"/>
    <property type="match status" value="1"/>
</dbReference>
<dbReference type="SUPFAM" id="SSF55073">
    <property type="entry name" value="Nucleotide cyclase"/>
    <property type="match status" value="1"/>
</dbReference>
<dbReference type="EMBL" id="JBHSHJ010000001">
    <property type="protein sequence ID" value="MFC4787541.1"/>
    <property type="molecule type" value="Genomic_DNA"/>
</dbReference>
<keyword evidence="1" id="KW-0812">Transmembrane</keyword>
<name>A0ABV9Q7R1_9BURK</name>
<gene>
    <name evidence="3" type="ORF">ACFO6X_00835</name>
</gene>
<dbReference type="CDD" id="cd07302">
    <property type="entry name" value="CHD"/>
    <property type="match status" value="1"/>
</dbReference>
<evidence type="ECO:0000256" key="1">
    <source>
        <dbReference type="SAM" id="Phobius"/>
    </source>
</evidence>
<dbReference type="RefSeq" id="WP_382429089.1">
    <property type="nucleotide sequence ID" value="NZ_JBHSHJ010000001.1"/>
</dbReference>
<dbReference type="Gene3D" id="3.30.70.1230">
    <property type="entry name" value="Nucleotide cyclase"/>
    <property type="match status" value="1"/>
</dbReference>
<feature type="domain" description="Guanylate cyclase" evidence="2">
    <location>
        <begin position="476"/>
        <end position="614"/>
    </location>
</feature>
<dbReference type="Pfam" id="PF00211">
    <property type="entry name" value="Guanylate_cyc"/>
    <property type="match status" value="1"/>
</dbReference>
<dbReference type="Pfam" id="PF05226">
    <property type="entry name" value="CHASE2"/>
    <property type="match status" value="1"/>
</dbReference>
<comment type="caution">
    <text evidence="3">The sequence shown here is derived from an EMBL/GenBank/DDBJ whole genome shotgun (WGS) entry which is preliminary data.</text>
</comment>
<accession>A0ABV9Q7R1</accession>
<dbReference type="PROSITE" id="PS50125">
    <property type="entry name" value="GUANYLATE_CYCLASE_2"/>
    <property type="match status" value="1"/>
</dbReference>
<keyword evidence="4" id="KW-1185">Reference proteome</keyword>
<proteinExistence type="predicted"/>
<dbReference type="InterPro" id="IPR029787">
    <property type="entry name" value="Nucleotide_cyclase"/>
</dbReference>
<dbReference type="InterPro" id="IPR050697">
    <property type="entry name" value="Adenylyl/Guanylyl_Cyclase_3/4"/>
</dbReference>
<evidence type="ECO:0000313" key="3">
    <source>
        <dbReference type="EMBL" id="MFC4787541.1"/>
    </source>
</evidence>
<feature type="transmembrane region" description="Helical" evidence="1">
    <location>
        <begin position="410"/>
        <end position="431"/>
    </location>
</feature>
<protein>
    <submittedName>
        <fullName evidence="3">CHASE2 domain-containing protein</fullName>
    </submittedName>
</protein>
<dbReference type="InterPro" id="IPR007890">
    <property type="entry name" value="CHASE2"/>
</dbReference>
<reference evidence="4" key="1">
    <citation type="journal article" date="2019" name="Int. J. Syst. Evol. Microbiol.">
        <title>The Global Catalogue of Microorganisms (GCM) 10K type strain sequencing project: providing services to taxonomists for standard genome sequencing and annotation.</title>
        <authorList>
            <consortium name="The Broad Institute Genomics Platform"/>
            <consortium name="The Broad Institute Genome Sequencing Center for Infectious Disease"/>
            <person name="Wu L."/>
            <person name="Ma J."/>
        </authorList>
    </citation>
    <scope>NUCLEOTIDE SEQUENCE [LARGE SCALE GENOMIC DNA]</scope>
    <source>
        <strain evidence="4">CCUG 49452</strain>
    </source>
</reference>
<dbReference type="PANTHER" id="PTHR43081:SF1">
    <property type="entry name" value="ADENYLATE CYCLASE, TERMINAL-DIFFERENTIATION SPECIFIC"/>
    <property type="match status" value="1"/>
</dbReference>
<sequence>MRYFRQIQRHGVFLGGLLLASLSWLALQLLAAPWLQALEERTGDWAWAWTAEHTQERRLVVVDIDERSLSEIGPWPWPRATQARLVEQLAQLGARQQILDVVFTTPRPDDAALAQAIAQHQPVLAQVFALEQGGTPSVGQLAGGLDWPTCPAPFGQAQGYLANTAALLSQPPLGSGSPSTTPMSVGHITPRIARDGILRHQPAIICMGSRAYPALALAALMHAGAEPRLSLQRGHWLQAPWLLTGNPVLGAVPLNEQGDVRIPWRLHPDSFISFSAADVLAGRIPPPLVAGAWVLVGSSAFGLNDTIATPFGGAVSGLQAHAQLLMALMDGRVPATPRAAPLLQALAALCGVALLYALMHPAVLPQHGPVSHRMAARARRVPIYLLPVAGAGIALLLWLLHGVLHTVGGLWLGWTAPVLLVLLAGMYLGVLAHAQSRLDRDRLYAHLSSYLPAPVAAALALQRPSSAIEAQTRQVSVLFADIRNFSAYCEARPPEEAAAVLHAFFAAATRVVQGHGGVIEAFQGDAILAVWNGDLRHGDTASSTNHARQALQAAIELLHTVQGVLPDPAPAGLEPLSLGVGVETGPAMTGSFGLASRRTHMVMGRTVTIASRLVEMTADLSHPILVGEGLAAQVGGAGLQSMGTFLLDGMRVPHHIYAHPLDAELHAH</sequence>
<keyword evidence="1" id="KW-1133">Transmembrane helix</keyword>
<evidence type="ECO:0000313" key="4">
    <source>
        <dbReference type="Proteomes" id="UP001596001"/>
    </source>
</evidence>
<dbReference type="PANTHER" id="PTHR43081">
    <property type="entry name" value="ADENYLATE CYCLASE, TERMINAL-DIFFERENTIATION SPECIFIC-RELATED"/>
    <property type="match status" value="1"/>
</dbReference>
<feature type="transmembrane region" description="Helical" evidence="1">
    <location>
        <begin position="383"/>
        <end position="404"/>
    </location>
</feature>
<dbReference type="Proteomes" id="UP001596001">
    <property type="component" value="Unassembled WGS sequence"/>
</dbReference>
<keyword evidence="1" id="KW-0472">Membrane</keyword>
<dbReference type="SMART" id="SM01080">
    <property type="entry name" value="CHASE2"/>
    <property type="match status" value="1"/>
</dbReference>